<dbReference type="PANTHER" id="PTHR48258:SF8">
    <property type="entry name" value="DUF4216 DOMAIN-CONTAINING PROTEIN"/>
    <property type="match status" value="1"/>
</dbReference>
<dbReference type="InterPro" id="IPR025312">
    <property type="entry name" value="DUF4216"/>
</dbReference>
<keyword evidence="5" id="KW-1185">Reference proteome</keyword>
<dbReference type="Gene3D" id="4.10.60.10">
    <property type="entry name" value="Zinc finger, CCHC-type"/>
    <property type="match status" value="1"/>
</dbReference>
<accession>A0A834SMW4</accession>
<feature type="region of interest" description="Disordered" evidence="2">
    <location>
        <begin position="744"/>
        <end position="765"/>
    </location>
</feature>
<organism evidence="4 5">
    <name type="scientific">Senna tora</name>
    <dbReference type="NCBI Taxonomy" id="362788"/>
    <lineage>
        <taxon>Eukaryota</taxon>
        <taxon>Viridiplantae</taxon>
        <taxon>Streptophyta</taxon>
        <taxon>Embryophyta</taxon>
        <taxon>Tracheophyta</taxon>
        <taxon>Spermatophyta</taxon>
        <taxon>Magnoliopsida</taxon>
        <taxon>eudicotyledons</taxon>
        <taxon>Gunneridae</taxon>
        <taxon>Pentapetalae</taxon>
        <taxon>rosids</taxon>
        <taxon>fabids</taxon>
        <taxon>Fabales</taxon>
        <taxon>Fabaceae</taxon>
        <taxon>Caesalpinioideae</taxon>
        <taxon>Cassia clade</taxon>
        <taxon>Senna</taxon>
    </lineage>
</organism>
<feature type="region of interest" description="Disordered" evidence="2">
    <location>
        <begin position="1"/>
        <end position="44"/>
    </location>
</feature>
<evidence type="ECO:0000313" key="5">
    <source>
        <dbReference type="Proteomes" id="UP000634136"/>
    </source>
</evidence>
<dbReference type="GO" id="GO:0003676">
    <property type="term" value="F:nucleic acid binding"/>
    <property type="evidence" value="ECO:0007669"/>
    <property type="project" value="InterPro"/>
</dbReference>
<evidence type="ECO:0000256" key="2">
    <source>
        <dbReference type="SAM" id="MobiDB-lite"/>
    </source>
</evidence>
<dbReference type="SUPFAM" id="SSF57756">
    <property type="entry name" value="Retrovirus zinc finger-like domains"/>
    <property type="match status" value="1"/>
</dbReference>
<name>A0A834SMW4_9FABA</name>
<dbReference type="InterPro" id="IPR005162">
    <property type="entry name" value="Retrotrans_gag_dom"/>
</dbReference>
<keyword evidence="1" id="KW-0479">Metal-binding</keyword>
<gene>
    <name evidence="4" type="ORF">G2W53_039621</name>
</gene>
<dbReference type="Pfam" id="PF13952">
    <property type="entry name" value="DUF4216"/>
    <property type="match status" value="1"/>
</dbReference>
<evidence type="ECO:0000313" key="4">
    <source>
        <dbReference type="EMBL" id="KAF7807460.1"/>
    </source>
</evidence>
<reference evidence="4" key="1">
    <citation type="submission" date="2020-09" db="EMBL/GenBank/DDBJ databases">
        <title>Genome-Enabled Discovery of Anthraquinone Biosynthesis in Senna tora.</title>
        <authorList>
            <person name="Kang S.-H."/>
            <person name="Pandey R.P."/>
            <person name="Lee C.-M."/>
            <person name="Sim J.-S."/>
            <person name="Jeong J.-T."/>
            <person name="Choi B.-S."/>
            <person name="Jung M."/>
            <person name="Ginzburg D."/>
            <person name="Zhao K."/>
            <person name="Won S.Y."/>
            <person name="Oh T.-J."/>
            <person name="Yu Y."/>
            <person name="Kim N.-H."/>
            <person name="Lee O.R."/>
            <person name="Lee T.-H."/>
            <person name="Bashyal P."/>
            <person name="Kim T.-S."/>
            <person name="Lee W.-H."/>
            <person name="Kawkins C."/>
            <person name="Kim C.-K."/>
            <person name="Kim J.S."/>
            <person name="Ahn B.O."/>
            <person name="Rhee S.Y."/>
            <person name="Sohng J.K."/>
        </authorList>
    </citation>
    <scope>NUCLEOTIDE SEQUENCE</scope>
    <source>
        <tissue evidence="4">Leaf</tissue>
    </source>
</reference>
<dbReference type="PANTHER" id="PTHR48258">
    <property type="entry name" value="DUF4218 DOMAIN-CONTAINING PROTEIN-RELATED"/>
    <property type="match status" value="1"/>
</dbReference>
<protein>
    <recommendedName>
        <fullName evidence="3">CCHC-type domain-containing protein</fullName>
    </recommendedName>
</protein>
<dbReference type="InterPro" id="IPR001878">
    <property type="entry name" value="Znf_CCHC"/>
</dbReference>
<feature type="compositionally biased region" description="Acidic residues" evidence="2">
    <location>
        <begin position="750"/>
        <end position="765"/>
    </location>
</feature>
<dbReference type="SMART" id="SM00343">
    <property type="entry name" value="ZnF_C2HC"/>
    <property type="match status" value="1"/>
</dbReference>
<dbReference type="OrthoDB" id="668711at2759"/>
<dbReference type="Proteomes" id="UP000634136">
    <property type="component" value="Unassembled WGS sequence"/>
</dbReference>
<dbReference type="Pfam" id="PF03732">
    <property type="entry name" value="Retrotrans_gag"/>
    <property type="match status" value="1"/>
</dbReference>
<dbReference type="InterPro" id="IPR036875">
    <property type="entry name" value="Znf_CCHC_sf"/>
</dbReference>
<feature type="region of interest" description="Disordered" evidence="2">
    <location>
        <begin position="128"/>
        <end position="174"/>
    </location>
</feature>
<evidence type="ECO:0000256" key="1">
    <source>
        <dbReference type="PROSITE-ProRule" id="PRU00047"/>
    </source>
</evidence>
<dbReference type="AlphaFoldDB" id="A0A834SMW4"/>
<feature type="region of interest" description="Disordered" evidence="2">
    <location>
        <begin position="454"/>
        <end position="489"/>
    </location>
</feature>
<feature type="domain" description="CCHC-type" evidence="3">
    <location>
        <begin position="441"/>
        <end position="456"/>
    </location>
</feature>
<keyword evidence="1" id="KW-0862">Zinc</keyword>
<sequence>MTPSSSRTRTRSPELPSPPHHHHERRRLEERTNQMGDNGGDEVMRGRRCRRSCERGVEWAEKCLSIRFKCPCGKGYQILLFGNNCYYKLGLLRILPTQRLDWRTLKVHPPNLGYLTKMSQREGIVEDVNDESSAHHEAPPPPEGRGRGRSSGSNRGRGRPRGNPMPQQNPASTQDVVLTGLRGVTRAVEALTSIIVDHVARTNTPTGEANRQVQVGPPGPQIPLVPQIPQERTTIVTLPQFLKLKPPTFSGSDANQDPEEFFDDVERVCEALGCSGQRYVELVSYQLRDVARSWGTSYIKGRQVGALPLDWGEFKKDFLERFLPESVREARAREFLLFKQTSKMTVAEYSTQLIRLSKYVPQSASIERELIKRFVQGLLPHLFRAMVSQIYQFESYAAALDCATRIEMREKEEDDAAKKRKRGGEDRYGSSSTGGFSKGPCYRCGKVGHLIRDCPQQRPESSQGSIQPTGHATSSMGQSRGPSSNRSGVVRLTPCEREQRREHEDIFNSHTGKRKWSKAKSHSNDFIEWFETRVINDDISDFVKGLSRGLNTVAKKFFGYVINGYRFHTRMRDGRCKTQNSGMTVEAITRSFASSKDERPRKDSLTYYGAITDIIELNYYELCKYVLFKCDWFEVKEDNYGMKFVHFDKRCYQEDPFVLATQVHQCFYVRGHLEENRYYVMKRVPRDLFNMGDQSDGGQEFHWGEPSDSSSNPTLPVDDGEVDLVRTDVPATIIDEALPTLVDQPHQIDYEEDSDFDDSDWDYME</sequence>
<dbReference type="Pfam" id="PF00098">
    <property type="entry name" value="zf-CCHC"/>
    <property type="match status" value="1"/>
</dbReference>
<evidence type="ECO:0000259" key="3">
    <source>
        <dbReference type="PROSITE" id="PS50158"/>
    </source>
</evidence>
<feature type="region of interest" description="Disordered" evidence="2">
    <location>
        <begin position="410"/>
        <end position="434"/>
    </location>
</feature>
<dbReference type="EMBL" id="JAAIUW010000012">
    <property type="protein sequence ID" value="KAF7807460.1"/>
    <property type="molecule type" value="Genomic_DNA"/>
</dbReference>
<dbReference type="GO" id="GO:0008270">
    <property type="term" value="F:zinc ion binding"/>
    <property type="evidence" value="ECO:0007669"/>
    <property type="project" value="UniProtKB-KW"/>
</dbReference>
<feature type="region of interest" description="Disordered" evidence="2">
    <location>
        <begin position="699"/>
        <end position="720"/>
    </location>
</feature>
<dbReference type="PROSITE" id="PS50158">
    <property type="entry name" value="ZF_CCHC"/>
    <property type="match status" value="1"/>
</dbReference>
<comment type="caution">
    <text evidence="4">The sequence shown here is derived from an EMBL/GenBank/DDBJ whole genome shotgun (WGS) entry which is preliminary data.</text>
</comment>
<keyword evidence="1" id="KW-0863">Zinc-finger</keyword>
<feature type="compositionally biased region" description="Polar residues" evidence="2">
    <location>
        <begin position="458"/>
        <end position="487"/>
    </location>
</feature>
<proteinExistence type="predicted"/>